<dbReference type="OrthoDB" id="13546at2"/>
<evidence type="ECO:0000313" key="1">
    <source>
        <dbReference type="EMBL" id="TDC53079.1"/>
    </source>
</evidence>
<dbReference type="Proteomes" id="UP000295621">
    <property type="component" value="Unassembled WGS sequence"/>
</dbReference>
<dbReference type="RefSeq" id="WP_131980554.1">
    <property type="nucleotide sequence ID" value="NZ_SMKL01000011.1"/>
</dbReference>
<sequence>MSLIPPTQTDLDTVTQQLGRPVRGVRAVAARCGPDGAGHPSVVETEPRLPDGTPFPTLYYLTCPRAVAATSTLESVGVMRELTDELTADPELAAAYRAAHASYLARREAAGHVEEIAGVSAGGMPDRVKCLHVLVAHSLAAGPGVNPLGDRALDLMSATWTPARCDWTPA</sequence>
<evidence type="ECO:0000313" key="2">
    <source>
        <dbReference type="Proteomes" id="UP000295621"/>
    </source>
</evidence>
<reference evidence="1 2" key="1">
    <citation type="submission" date="2019-02" db="EMBL/GenBank/DDBJ databases">
        <title>Draft genome sequences of novel Actinobacteria.</title>
        <authorList>
            <person name="Sahin N."/>
            <person name="Ay H."/>
            <person name="Saygin H."/>
        </authorList>
    </citation>
    <scope>NUCLEOTIDE SEQUENCE [LARGE SCALE GENOMIC DNA]</scope>
    <source>
        <strain evidence="1 2">KC603</strain>
    </source>
</reference>
<keyword evidence="2" id="KW-1185">Reference proteome</keyword>
<dbReference type="PANTHER" id="PTHR37163">
    <property type="entry name" value="CONSERVED PROTEIN"/>
    <property type="match status" value="1"/>
</dbReference>
<comment type="caution">
    <text evidence="1">The sequence shown here is derived from an EMBL/GenBank/DDBJ whole genome shotgun (WGS) entry which is preliminary data.</text>
</comment>
<name>A0A4R4RUR5_9ACTN</name>
<gene>
    <name evidence="1" type="ORF">E1212_06565</name>
</gene>
<dbReference type="PANTHER" id="PTHR37163:SF1">
    <property type="entry name" value="DUF501 DOMAIN-CONTAINING PROTEIN"/>
    <property type="match status" value="1"/>
</dbReference>
<organism evidence="1 2">
    <name type="scientific">Jiangella ureilytica</name>
    <dbReference type="NCBI Taxonomy" id="2530374"/>
    <lineage>
        <taxon>Bacteria</taxon>
        <taxon>Bacillati</taxon>
        <taxon>Actinomycetota</taxon>
        <taxon>Actinomycetes</taxon>
        <taxon>Jiangellales</taxon>
        <taxon>Jiangellaceae</taxon>
        <taxon>Jiangella</taxon>
    </lineage>
</organism>
<proteinExistence type="predicted"/>
<protein>
    <submittedName>
        <fullName evidence="1">DUF501 domain-containing protein</fullName>
    </submittedName>
</protein>
<accession>A0A4R4RUR5</accession>
<dbReference type="EMBL" id="SMKL01000011">
    <property type="protein sequence ID" value="TDC53079.1"/>
    <property type="molecule type" value="Genomic_DNA"/>
</dbReference>
<dbReference type="Pfam" id="PF04417">
    <property type="entry name" value="DUF501"/>
    <property type="match status" value="1"/>
</dbReference>
<dbReference type="InterPro" id="IPR007511">
    <property type="entry name" value="DUF501"/>
</dbReference>
<dbReference type="AlphaFoldDB" id="A0A4R4RUR5"/>